<dbReference type="InterPro" id="IPR012902">
    <property type="entry name" value="N_methyl_site"/>
</dbReference>
<dbReference type="InterPro" id="IPR045584">
    <property type="entry name" value="Pilin-like"/>
</dbReference>
<dbReference type="PROSITE" id="PS00409">
    <property type="entry name" value="PROKAR_NTER_METHYL"/>
    <property type="match status" value="1"/>
</dbReference>
<dbReference type="Pfam" id="PF07963">
    <property type="entry name" value="N_methyl"/>
    <property type="match status" value="1"/>
</dbReference>
<keyword evidence="2" id="KW-1133">Transmembrane helix</keyword>
<comment type="caution">
    <text evidence="3">The sequence shown here is derived from an EMBL/GenBank/DDBJ whole genome shotgun (WGS) entry which is preliminary data.</text>
</comment>
<sequence length="192" mass="19762">MRGKGGSACGVGQPVPHPRPCAPPWPRAGAAGAGATPAAAVTLAAIAGFSLIELLAALAITSLLLALAVPAYQGHVVRAKRVQGQAAMLRLMQQQERYYSQNNHYLAFSSVSPAPQAQQFPWWSGEGPAAASAYEIEALACPGVTIGQCVLLRAMPGTAKVDAQFRDADCGVLSLSSTGQRGSSGPASHCWP</sequence>
<dbReference type="Gene3D" id="3.30.700.10">
    <property type="entry name" value="Glycoprotein, Type 4 Pilin"/>
    <property type="match status" value="1"/>
</dbReference>
<dbReference type="InterPro" id="IPR031982">
    <property type="entry name" value="PilE-like"/>
</dbReference>
<keyword evidence="2" id="KW-0472">Membrane</keyword>
<evidence type="ECO:0000313" key="3">
    <source>
        <dbReference type="EMBL" id="KAB8063409.1"/>
    </source>
</evidence>
<dbReference type="Proteomes" id="UP000468717">
    <property type="component" value="Unassembled WGS sequence"/>
</dbReference>
<protein>
    <submittedName>
        <fullName evidence="3">Prepilin-type N-terminal cleavage/methylation domain-containing protein</fullName>
    </submittedName>
</protein>
<accession>A0A6I1I1H8</accession>
<feature type="transmembrane region" description="Helical" evidence="2">
    <location>
        <begin position="46"/>
        <end position="72"/>
    </location>
</feature>
<gene>
    <name evidence="3" type="ORF">GCN75_18115</name>
</gene>
<organism evidence="3 4">
    <name type="scientific">Janthinobacterium violaceinigrum</name>
    <dbReference type="NCBI Taxonomy" id="2654252"/>
    <lineage>
        <taxon>Bacteria</taxon>
        <taxon>Pseudomonadati</taxon>
        <taxon>Pseudomonadota</taxon>
        <taxon>Betaproteobacteria</taxon>
        <taxon>Burkholderiales</taxon>
        <taxon>Oxalobacteraceae</taxon>
        <taxon>Janthinobacterium</taxon>
    </lineage>
</organism>
<dbReference type="SUPFAM" id="SSF54523">
    <property type="entry name" value="Pili subunits"/>
    <property type="match status" value="1"/>
</dbReference>
<dbReference type="EMBL" id="WFLI01000022">
    <property type="protein sequence ID" value="KAB8063409.1"/>
    <property type="molecule type" value="Genomic_DNA"/>
</dbReference>
<proteinExistence type="predicted"/>
<dbReference type="NCBIfam" id="TIGR02532">
    <property type="entry name" value="IV_pilin_GFxxxE"/>
    <property type="match status" value="1"/>
</dbReference>
<name>A0A6I1I1H8_9BURK</name>
<evidence type="ECO:0000256" key="2">
    <source>
        <dbReference type="SAM" id="Phobius"/>
    </source>
</evidence>
<keyword evidence="4" id="KW-1185">Reference proteome</keyword>
<feature type="region of interest" description="Disordered" evidence="1">
    <location>
        <begin position="1"/>
        <end position="23"/>
    </location>
</feature>
<dbReference type="GO" id="GO:0043683">
    <property type="term" value="P:type IV pilus assembly"/>
    <property type="evidence" value="ECO:0007669"/>
    <property type="project" value="InterPro"/>
</dbReference>
<evidence type="ECO:0000256" key="1">
    <source>
        <dbReference type="SAM" id="MobiDB-lite"/>
    </source>
</evidence>
<evidence type="ECO:0000313" key="4">
    <source>
        <dbReference type="Proteomes" id="UP000468717"/>
    </source>
</evidence>
<dbReference type="Pfam" id="PF16732">
    <property type="entry name" value="ComP_DUS"/>
    <property type="match status" value="1"/>
</dbReference>
<keyword evidence="2" id="KW-0812">Transmembrane</keyword>
<dbReference type="AlphaFoldDB" id="A0A6I1I1H8"/>
<reference evidence="3 4" key="1">
    <citation type="submission" date="2019-10" db="EMBL/GenBank/DDBJ databases">
        <title>Three novel species isolated from a subtropical stream in China.</title>
        <authorList>
            <person name="Lu H."/>
        </authorList>
    </citation>
    <scope>NUCLEOTIDE SEQUENCE [LARGE SCALE GENOMIC DNA]</scope>
    <source>
        <strain evidence="3 4">FT13W</strain>
    </source>
</reference>